<gene>
    <name evidence="3" type="ORF">SAMN04488136_11847</name>
</gene>
<evidence type="ECO:0000313" key="3">
    <source>
        <dbReference type="EMBL" id="SDH51579.1"/>
    </source>
</evidence>
<evidence type="ECO:0000256" key="1">
    <source>
        <dbReference type="ARBA" id="ARBA00008027"/>
    </source>
</evidence>
<name>A0A1G8D2F2_9VIBR</name>
<dbReference type="EMBL" id="FNDD01000018">
    <property type="protein sequence ID" value="SDH51579.1"/>
    <property type="molecule type" value="Genomic_DNA"/>
</dbReference>
<dbReference type="InterPro" id="IPR007415">
    <property type="entry name" value="Nitrogenase_MoFe_mat_NifZ"/>
</dbReference>
<proteinExistence type="inferred from homology"/>
<dbReference type="Proteomes" id="UP000198854">
    <property type="component" value="Unassembled WGS sequence"/>
</dbReference>
<comment type="similarity">
    <text evidence="1">Belongs to the NifZ family.</text>
</comment>
<keyword evidence="4" id="KW-1185">Reference proteome</keyword>
<keyword evidence="2" id="KW-0535">Nitrogen fixation</keyword>
<dbReference type="GO" id="GO:0009399">
    <property type="term" value="P:nitrogen fixation"/>
    <property type="evidence" value="ECO:0007669"/>
    <property type="project" value="InterPro"/>
</dbReference>
<accession>A0A1G8D2F2</accession>
<dbReference type="AlphaFoldDB" id="A0A1G8D2F2"/>
<evidence type="ECO:0000256" key="2">
    <source>
        <dbReference type="ARBA" id="ARBA00023231"/>
    </source>
</evidence>
<dbReference type="RefSeq" id="WP_245696706.1">
    <property type="nucleotide sequence ID" value="NZ_FNDD01000018.1"/>
</dbReference>
<dbReference type="STRING" id="861298.SAMN04488136_11847"/>
<reference evidence="4" key="1">
    <citation type="submission" date="2016-10" db="EMBL/GenBank/DDBJ databases">
        <authorList>
            <person name="Varghese N."/>
            <person name="Submissions S."/>
        </authorList>
    </citation>
    <scope>NUCLEOTIDE SEQUENCE [LARGE SCALE GENOMIC DNA]</scope>
    <source>
        <strain evidence="4">CGMCC 1.10228</strain>
    </source>
</reference>
<dbReference type="Pfam" id="PF04319">
    <property type="entry name" value="NifZ"/>
    <property type="match status" value="1"/>
</dbReference>
<evidence type="ECO:0000313" key="4">
    <source>
        <dbReference type="Proteomes" id="UP000198854"/>
    </source>
</evidence>
<organism evidence="3 4">
    <name type="scientific">Vibrio xiamenensis</name>
    <dbReference type="NCBI Taxonomy" id="861298"/>
    <lineage>
        <taxon>Bacteria</taxon>
        <taxon>Pseudomonadati</taxon>
        <taxon>Pseudomonadota</taxon>
        <taxon>Gammaproteobacteria</taxon>
        <taxon>Vibrionales</taxon>
        <taxon>Vibrionaceae</taxon>
        <taxon>Vibrio</taxon>
    </lineage>
</organism>
<sequence>MSESIRFEIGDEVRVVRNIRNDGTVFGKEKGDLLIDAGAVGVVRSIGYFLQDQVIYQVYFPTLDRQIGVRNKEVIDASLPWQPNPFYRTEQVVLTKHLAHQGEVFAHKGQQAEVIEFDRDLTTGKVKVQVLVDKLWVWLDLSAIRKDEAAKAYQPGMQ</sequence>
<protein>
    <submittedName>
        <fullName evidence="3">Nitrogen fixation protein NifZ</fullName>
    </submittedName>
</protein>